<organism evidence="2 3">
    <name type="scientific">Flavobacterium album</name>
    <dbReference type="NCBI Taxonomy" id="2175091"/>
    <lineage>
        <taxon>Bacteria</taxon>
        <taxon>Pseudomonadati</taxon>
        <taxon>Bacteroidota</taxon>
        <taxon>Flavobacteriia</taxon>
        <taxon>Flavobacteriales</taxon>
        <taxon>Flavobacteriaceae</taxon>
        <taxon>Flavobacterium</taxon>
    </lineage>
</organism>
<dbReference type="RefSeq" id="WP_108776333.1">
    <property type="nucleotide sequence ID" value="NZ_CP029186.1"/>
</dbReference>
<dbReference type="InterPro" id="IPR032710">
    <property type="entry name" value="NTF2-like_dom_sf"/>
</dbReference>
<dbReference type="AlphaFoldDB" id="A0A2S1QT66"/>
<protein>
    <submittedName>
        <fullName evidence="2">DUF4440 domain-containing protein</fullName>
    </submittedName>
</protein>
<dbReference type="Gene3D" id="3.10.450.50">
    <property type="match status" value="1"/>
</dbReference>
<dbReference type="SUPFAM" id="SSF54427">
    <property type="entry name" value="NTF2-like"/>
    <property type="match status" value="1"/>
</dbReference>
<proteinExistence type="predicted"/>
<dbReference type="Pfam" id="PF14534">
    <property type="entry name" value="DUF4440"/>
    <property type="match status" value="1"/>
</dbReference>
<dbReference type="OrthoDB" id="1357763at2"/>
<name>A0A2S1QT66_9FLAO</name>
<dbReference type="InterPro" id="IPR027843">
    <property type="entry name" value="DUF4440"/>
</dbReference>
<keyword evidence="3" id="KW-1185">Reference proteome</keyword>
<dbReference type="EMBL" id="CP029186">
    <property type="protein sequence ID" value="AWH83617.1"/>
    <property type="molecule type" value="Genomic_DNA"/>
</dbReference>
<evidence type="ECO:0000313" key="3">
    <source>
        <dbReference type="Proteomes" id="UP000244929"/>
    </source>
</evidence>
<accession>A0A2S1QT66</accession>
<dbReference type="Proteomes" id="UP000244929">
    <property type="component" value="Chromosome"/>
</dbReference>
<gene>
    <name evidence="2" type="ORF">HYN59_00125</name>
</gene>
<evidence type="ECO:0000313" key="2">
    <source>
        <dbReference type="EMBL" id="AWH83617.1"/>
    </source>
</evidence>
<evidence type="ECO:0000259" key="1">
    <source>
        <dbReference type="Pfam" id="PF14534"/>
    </source>
</evidence>
<sequence>MKQLFLAVLLCLSSIGYCQQKETGYPASQKELEKKIIALDKEIFDVFNNCNIEAFRAFFTEDLEFYHDKGGMTTSRDEMIAKTKQNLCSKPGWQIRREPVEGTLNVYPLDGYGAILTGEHLFYVTEDGKEQLTGRAKFTHIFLLKEGKWKISRILSYDHHGVE</sequence>
<feature type="domain" description="DUF4440" evidence="1">
    <location>
        <begin position="36"/>
        <end position="151"/>
    </location>
</feature>
<reference evidence="2 3" key="1">
    <citation type="submission" date="2018-04" db="EMBL/GenBank/DDBJ databases">
        <title>Genome sequencing of Flavobacterium sp. HYN0059.</title>
        <authorList>
            <person name="Yi H."/>
            <person name="Baek C."/>
        </authorList>
    </citation>
    <scope>NUCLEOTIDE SEQUENCE [LARGE SCALE GENOMIC DNA]</scope>
    <source>
        <strain evidence="2 3">HYN0059</strain>
    </source>
</reference>
<dbReference type="KEGG" id="falb:HYN59_00125"/>